<comment type="similarity">
    <text evidence="1 5">Belongs to the glutathione peroxidase family.</text>
</comment>
<dbReference type="RefSeq" id="WP_115171583.1">
    <property type="nucleotide sequence ID" value="NZ_UGYW01000002.1"/>
</dbReference>
<sequence length="163" mass="19238">MQSVYNFHALEFNGEKKSLEDYHDKVLLIVNTASKCVFTSQYKALERLYQKYKEQGFEVLAFPSNNFNQQEPLTGRRLETFCRLQQQVTFPVFKRTHVVGEYVDPLFKYLSHKELNGAVDVKPLWNFHKYLINRKGEVVDFFYPFTGPNSSRITRKIEALLNE</sequence>
<evidence type="ECO:0000256" key="1">
    <source>
        <dbReference type="ARBA" id="ARBA00006926"/>
    </source>
</evidence>
<dbReference type="PROSITE" id="PS51352">
    <property type="entry name" value="THIOREDOXIN_2"/>
    <property type="match status" value="1"/>
</dbReference>
<dbReference type="Pfam" id="PF00255">
    <property type="entry name" value="GSHPx"/>
    <property type="match status" value="1"/>
</dbReference>
<evidence type="ECO:0000313" key="7">
    <source>
        <dbReference type="EMBL" id="SUJ28380.1"/>
    </source>
</evidence>
<dbReference type="Gene3D" id="3.40.30.10">
    <property type="entry name" value="Glutaredoxin"/>
    <property type="match status" value="1"/>
</dbReference>
<dbReference type="Proteomes" id="UP000254893">
    <property type="component" value="Unassembled WGS sequence"/>
</dbReference>
<evidence type="ECO:0000259" key="6">
    <source>
        <dbReference type="PROSITE" id="PS51352"/>
    </source>
</evidence>
<dbReference type="PRINTS" id="PR01011">
    <property type="entry name" value="GLUTPROXDASE"/>
</dbReference>
<dbReference type="PIRSF" id="PIRSF000303">
    <property type="entry name" value="Glutathion_perox"/>
    <property type="match status" value="1"/>
</dbReference>
<reference evidence="7 8" key="1">
    <citation type="submission" date="2018-06" db="EMBL/GenBank/DDBJ databases">
        <authorList>
            <consortium name="Pathogen Informatics"/>
            <person name="Doyle S."/>
        </authorList>
    </citation>
    <scope>NUCLEOTIDE SEQUENCE [LARGE SCALE GENOMIC DNA]</scope>
    <source>
        <strain evidence="7 8">NCTC11388</strain>
    </source>
</reference>
<proteinExistence type="inferred from homology"/>
<evidence type="ECO:0000256" key="4">
    <source>
        <dbReference type="PIRSR" id="PIRSR000303-1"/>
    </source>
</evidence>
<dbReference type="EMBL" id="UGYW01000002">
    <property type="protein sequence ID" value="SUJ28380.1"/>
    <property type="molecule type" value="Genomic_DNA"/>
</dbReference>
<organism evidence="7 8">
    <name type="scientific">Sphingobacterium spiritivorum</name>
    <name type="common">Flavobacterium spiritivorum</name>
    <dbReference type="NCBI Taxonomy" id="258"/>
    <lineage>
        <taxon>Bacteria</taxon>
        <taxon>Pseudomonadati</taxon>
        <taxon>Bacteroidota</taxon>
        <taxon>Sphingobacteriia</taxon>
        <taxon>Sphingobacteriales</taxon>
        <taxon>Sphingobacteriaceae</taxon>
        <taxon>Sphingobacterium</taxon>
    </lineage>
</organism>
<dbReference type="AlphaFoldDB" id="A0A380CSS9"/>
<evidence type="ECO:0000313" key="8">
    <source>
        <dbReference type="Proteomes" id="UP000254893"/>
    </source>
</evidence>
<dbReference type="CDD" id="cd00340">
    <property type="entry name" value="GSH_Peroxidase"/>
    <property type="match status" value="1"/>
</dbReference>
<accession>A0A380CSS9</accession>
<feature type="active site" evidence="4">
    <location>
        <position position="36"/>
    </location>
</feature>
<evidence type="ECO:0000256" key="2">
    <source>
        <dbReference type="ARBA" id="ARBA00022559"/>
    </source>
</evidence>
<dbReference type="GO" id="GO:0004601">
    <property type="term" value="F:peroxidase activity"/>
    <property type="evidence" value="ECO:0007669"/>
    <property type="project" value="UniProtKB-KW"/>
</dbReference>
<dbReference type="PROSITE" id="PS51355">
    <property type="entry name" value="GLUTATHIONE_PEROXID_3"/>
    <property type="match status" value="1"/>
</dbReference>
<dbReference type="SUPFAM" id="SSF52833">
    <property type="entry name" value="Thioredoxin-like"/>
    <property type="match status" value="1"/>
</dbReference>
<protein>
    <recommendedName>
        <fullName evidence="5">Glutathione peroxidase</fullName>
    </recommendedName>
</protein>
<keyword evidence="2 5" id="KW-0575">Peroxidase</keyword>
<gene>
    <name evidence="7" type="primary">bsaA_2</name>
    <name evidence="7" type="ORF">NCTC11388_04309</name>
</gene>
<dbReference type="InterPro" id="IPR000889">
    <property type="entry name" value="Glutathione_peroxidase"/>
</dbReference>
<dbReference type="PANTHER" id="PTHR11592:SF78">
    <property type="entry name" value="GLUTATHIONE PEROXIDASE"/>
    <property type="match status" value="1"/>
</dbReference>
<dbReference type="InterPro" id="IPR036249">
    <property type="entry name" value="Thioredoxin-like_sf"/>
</dbReference>
<dbReference type="PANTHER" id="PTHR11592">
    <property type="entry name" value="GLUTATHIONE PEROXIDASE"/>
    <property type="match status" value="1"/>
</dbReference>
<dbReference type="InterPro" id="IPR013766">
    <property type="entry name" value="Thioredoxin_domain"/>
</dbReference>
<name>A0A380CSS9_SPHSI</name>
<feature type="domain" description="Thioredoxin" evidence="6">
    <location>
        <begin position="1"/>
        <end position="162"/>
    </location>
</feature>
<keyword evidence="3 5" id="KW-0560">Oxidoreductase</keyword>
<evidence type="ECO:0000256" key="5">
    <source>
        <dbReference type="RuleBase" id="RU000499"/>
    </source>
</evidence>
<dbReference type="GO" id="GO:0034599">
    <property type="term" value="P:cellular response to oxidative stress"/>
    <property type="evidence" value="ECO:0007669"/>
    <property type="project" value="TreeGrafter"/>
</dbReference>
<evidence type="ECO:0000256" key="3">
    <source>
        <dbReference type="ARBA" id="ARBA00023002"/>
    </source>
</evidence>